<feature type="transmembrane region" description="Helical" evidence="1">
    <location>
        <begin position="73"/>
        <end position="97"/>
    </location>
</feature>
<gene>
    <name evidence="2" type="ORF">Nocox_30870</name>
</gene>
<dbReference type="InterPro" id="IPR036259">
    <property type="entry name" value="MFS_trans_sf"/>
</dbReference>
<name>A0ABX8UA00_9ACTN</name>
<dbReference type="SUPFAM" id="SSF103473">
    <property type="entry name" value="MFS general substrate transporter"/>
    <property type="match status" value="1"/>
</dbReference>
<keyword evidence="1" id="KW-0472">Membrane</keyword>
<dbReference type="Proteomes" id="UP000824681">
    <property type="component" value="Chromosome"/>
</dbReference>
<dbReference type="RefSeq" id="WP_020541926.1">
    <property type="nucleotide sequence ID" value="NZ_CP068985.1"/>
</dbReference>
<keyword evidence="1" id="KW-0812">Transmembrane</keyword>
<evidence type="ECO:0000256" key="1">
    <source>
        <dbReference type="SAM" id="Phobius"/>
    </source>
</evidence>
<sequence>MDMSGPSVFMAVAGCALAALGVHTLVTGRLSYGSKRRRARLRPRPRGLGQLLMGLGLALLPLSSALASPSSALYHVVFFASAGCLVAGICSLCAAMAPHRRP</sequence>
<protein>
    <submittedName>
        <fullName evidence="2">Uncharacterized protein</fullName>
    </submittedName>
</protein>
<dbReference type="EMBL" id="CP068985">
    <property type="protein sequence ID" value="QYC43756.1"/>
    <property type="molecule type" value="Genomic_DNA"/>
</dbReference>
<evidence type="ECO:0000313" key="3">
    <source>
        <dbReference type="Proteomes" id="UP000824681"/>
    </source>
</evidence>
<reference evidence="2 3" key="1">
    <citation type="journal article" date="2021" name="ACS Chem. Biol.">
        <title>Genomic-Led Discovery of a Novel Glycopeptide Antibiotic by Nonomuraea coxensis DSM 45129.</title>
        <authorList>
            <person name="Yushchuk O."/>
            <person name="Vior N.M."/>
            <person name="Andreo-Vidal A."/>
            <person name="Berini F."/>
            <person name="Ruckert C."/>
            <person name="Busche T."/>
            <person name="Binda E."/>
            <person name="Kalinowski J."/>
            <person name="Truman A.W."/>
            <person name="Marinelli F."/>
        </authorList>
    </citation>
    <scope>NUCLEOTIDE SEQUENCE [LARGE SCALE GENOMIC DNA]</scope>
    <source>
        <strain evidence="2 3">DSM 45129</strain>
    </source>
</reference>
<feature type="transmembrane region" description="Helical" evidence="1">
    <location>
        <begin position="6"/>
        <end position="26"/>
    </location>
</feature>
<keyword evidence="1" id="KW-1133">Transmembrane helix</keyword>
<proteinExistence type="predicted"/>
<keyword evidence="3" id="KW-1185">Reference proteome</keyword>
<feature type="transmembrane region" description="Helical" evidence="1">
    <location>
        <begin position="47"/>
        <end position="67"/>
    </location>
</feature>
<evidence type="ECO:0000313" key="2">
    <source>
        <dbReference type="EMBL" id="QYC43756.1"/>
    </source>
</evidence>
<accession>A0ABX8UA00</accession>
<organism evidence="2 3">
    <name type="scientific">Nonomuraea coxensis DSM 45129</name>
    <dbReference type="NCBI Taxonomy" id="1122611"/>
    <lineage>
        <taxon>Bacteria</taxon>
        <taxon>Bacillati</taxon>
        <taxon>Actinomycetota</taxon>
        <taxon>Actinomycetes</taxon>
        <taxon>Streptosporangiales</taxon>
        <taxon>Streptosporangiaceae</taxon>
        <taxon>Nonomuraea</taxon>
    </lineage>
</organism>